<dbReference type="EMBL" id="UINC01003547">
    <property type="protein sequence ID" value="SVA07287.1"/>
    <property type="molecule type" value="Genomic_DNA"/>
</dbReference>
<protein>
    <submittedName>
        <fullName evidence="1">Uncharacterized protein</fullName>
    </submittedName>
</protein>
<accession>A0A381SY23</accession>
<evidence type="ECO:0000313" key="1">
    <source>
        <dbReference type="EMBL" id="SVA07287.1"/>
    </source>
</evidence>
<name>A0A381SY23_9ZZZZ</name>
<proteinExistence type="predicted"/>
<gene>
    <name evidence="1" type="ORF">METZ01_LOCUS60141</name>
</gene>
<dbReference type="AlphaFoldDB" id="A0A381SY23"/>
<sequence length="105" mass="11039">MKTGILVGAIPEKVLVKPLAIVTAGLAKEVEDVNQYPAVMNKPTAYGTASGRVLRQPNMVTTKPNVATNSPIHCPLPLRIVVDGSKSGLSNMACAIITPRIPPII</sequence>
<reference evidence="1" key="1">
    <citation type="submission" date="2018-05" db="EMBL/GenBank/DDBJ databases">
        <authorList>
            <person name="Lanie J.A."/>
            <person name="Ng W.-L."/>
            <person name="Kazmierczak K.M."/>
            <person name="Andrzejewski T.M."/>
            <person name="Davidsen T.M."/>
            <person name="Wayne K.J."/>
            <person name="Tettelin H."/>
            <person name="Glass J.I."/>
            <person name="Rusch D."/>
            <person name="Podicherti R."/>
            <person name="Tsui H.-C.T."/>
            <person name="Winkler M.E."/>
        </authorList>
    </citation>
    <scope>NUCLEOTIDE SEQUENCE</scope>
</reference>
<organism evidence="1">
    <name type="scientific">marine metagenome</name>
    <dbReference type="NCBI Taxonomy" id="408172"/>
    <lineage>
        <taxon>unclassified sequences</taxon>
        <taxon>metagenomes</taxon>
        <taxon>ecological metagenomes</taxon>
    </lineage>
</organism>